<evidence type="ECO:0000313" key="1">
    <source>
        <dbReference type="EMBL" id="MEQ6290531.1"/>
    </source>
</evidence>
<dbReference type="RefSeq" id="WP_349586110.1">
    <property type="nucleotide sequence ID" value="NZ_JBEFLD010000004.1"/>
</dbReference>
<comment type="caution">
    <text evidence="1">The sequence shown here is derived from an EMBL/GenBank/DDBJ whole genome shotgun (WGS) entry which is preliminary data.</text>
</comment>
<protein>
    <submittedName>
        <fullName evidence="1">Uncharacterized protein</fullName>
    </submittedName>
</protein>
<dbReference type="EMBL" id="JBEFLD010000004">
    <property type="protein sequence ID" value="MEQ6290531.1"/>
    <property type="molecule type" value="Genomic_DNA"/>
</dbReference>
<evidence type="ECO:0000313" key="2">
    <source>
        <dbReference type="Proteomes" id="UP001433638"/>
    </source>
</evidence>
<name>A0ABV1M3C2_9NEIS</name>
<sequence>MIDALHDAIKQRLAAALPDLDVQFYPDLGARVSLPLLVLELAEFDTGTDPGTGELALIATFQARLVCDPNQAGAELAIRQLAAHVAAQVHAATNFGQPVTPAKLRQIGPDGFRADLDGYLVWLVEWVHEMDIGEPSDITLPSFVPREVVWSADGDTEAVTLP</sequence>
<proteinExistence type="predicted"/>
<accession>A0ABV1M3C2</accession>
<dbReference type="Proteomes" id="UP001433638">
    <property type="component" value="Unassembled WGS sequence"/>
</dbReference>
<keyword evidence="2" id="KW-1185">Reference proteome</keyword>
<gene>
    <name evidence="1" type="ORF">ABNW52_07880</name>
</gene>
<reference evidence="1" key="1">
    <citation type="submission" date="2024-06" db="EMBL/GenBank/DDBJ databases">
        <title>Genome sequence of Vogesella sp. MAHUQ-64.</title>
        <authorList>
            <person name="Huq M.A."/>
        </authorList>
    </citation>
    <scope>NUCLEOTIDE SEQUENCE</scope>
    <source>
        <strain evidence="1">MAHUQ-64</strain>
    </source>
</reference>
<organism evidence="1 2">
    <name type="scientific">Vogesella oryzagri</name>
    <dbReference type="NCBI Taxonomy" id="3160864"/>
    <lineage>
        <taxon>Bacteria</taxon>
        <taxon>Pseudomonadati</taxon>
        <taxon>Pseudomonadota</taxon>
        <taxon>Betaproteobacteria</taxon>
        <taxon>Neisseriales</taxon>
        <taxon>Chromobacteriaceae</taxon>
        <taxon>Vogesella</taxon>
    </lineage>
</organism>